<protein>
    <submittedName>
        <fullName evidence="2">Uncharacterized protein</fullName>
    </submittedName>
</protein>
<sequence>MLEWVGAPGKPSASRLIPISVYNGEHLNDGTLYLSRPEPLALENGVEYELQSAGKPLGLFDVFSAGQTQEQTVNAWRGYGVWKPLPKPAPPAFNTSGFNVAGLDDSEPVLKRKHPKDVASASSKSGGPVDPDRPTLKRRDDSSSPTDSATQTAGGTGAVDPDRPTLHHLPKTQPNASAATDASGDALRETGLNSPDPDRPRLKRGKPANFGSQSAKLEGAPPKMQQLIAVSDETPRMQHPWVYSWANPFDKAKMQRSLEASARDALGLNAPLAKPAKSGSRKAATPPPTPLEPVRLGDEDFRSFELEYGAPPTMVFSASTPPPDLRAQIVNGQPIKPEPQKFVTLIAQPDLYGNPIVLRKSVTDAAHLDETPRMKLVDAVDAMGDNRAELLFELEGDGQRQFALYRIFGGQAERLFTTVALP</sequence>
<feature type="compositionally biased region" description="Basic and acidic residues" evidence="1">
    <location>
        <begin position="130"/>
        <end position="142"/>
    </location>
</feature>
<evidence type="ECO:0000256" key="1">
    <source>
        <dbReference type="SAM" id="MobiDB-lite"/>
    </source>
</evidence>
<organism evidence="2">
    <name type="scientific">mine drainage metagenome</name>
    <dbReference type="NCBI Taxonomy" id="410659"/>
    <lineage>
        <taxon>unclassified sequences</taxon>
        <taxon>metagenomes</taxon>
        <taxon>ecological metagenomes</taxon>
    </lineage>
</organism>
<accession>E6PX22</accession>
<dbReference type="EMBL" id="CABN01000019">
    <property type="protein sequence ID" value="CBH99481.1"/>
    <property type="molecule type" value="Genomic_DNA"/>
</dbReference>
<feature type="region of interest" description="Disordered" evidence="1">
    <location>
        <begin position="271"/>
        <end position="296"/>
    </location>
</feature>
<evidence type="ECO:0000313" key="2">
    <source>
        <dbReference type="EMBL" id="CBH99481.1"/>
    </source>
</evidence>
<dbReference type="AlphaFoldDB" id="E6PX22"/>
<comment type="caution">
    <text evidence="2">The sequence shown here is derived from an EMBL/GenBank/DDBJ whole genome shotgun (WGS) entry which is preliminary data.</text>
</comment>
<feature type="region of interest" description="Disordered" evidence="1">
    <location>
        <begin position="111"/>
        <end position="223"/>
    </location>
</feature>
<proteinExistence type="predicted"/>
<gene>
    <name evidence="2" type="ORF">CARN3_0407</name>
</gene>
<name>E6PX22_9ZZZZ</name>
<feature type="compositionally biased region" description="Polar residues" evidence="1">
    <location>
        <begin position="143"/>
        <end position="153"/>
    </location>
</feature>
<reference evidence="2" key="1">
    <citation type="submission" date="2009-10" db="EMBL/GenBank/DDBJ databases">
        <title>Diversity of trophic interactions inside an arsenic-rich microbial ecosystem.</title>
        <authorList>
            <person name="Bertin P.N."/>
            <person name="Heinrich-Salmeron A."/>
            <person name="Pelletier E."/>
            <person name="Goulhen-Chollet F."/>
            <person name="Arsene-Ploetze F."/>
            <person name="Gallien S."/>
            <person name="Calteau A."/>
            <person name="Vallenet D."/>
            <person name="Casiot C."/>
            <person name="Chane-Woon-Ming B."/>
            <person name="Giloteaux L."/>
            <person name="Barakat M."/>
            <person name="Bonnefoy V."/>
            <person name="Bruneel O."/>
            <person name="Chandler M."/>
            <person name="Cleiss J."/>
            <person name="Duran R."/>
            <person name="Elbaz-Poulichet F."/>
            <person name="Fonknechten N."/>
            <person name="Lauga B."/>
            <person name="Mornico D."/>
            <person name="Ortet P."/>
            <person name="Schaeffer C."/>
            <person name="Siguier P."/>
            <person name="Alexander Thil Smith A."/>
            <person name="Van Dorsselaer A."/>
            <person name="Weissenbach J."/>
            <person name="Medigue C."/>
            <person name="Le Paslier D."/>
        </authorList>
    </citation>
    <scope>NUCLEOTIDE SEQUENCE</scope>
</reference>